<evidence type="ECO:0000256" key="2">
    <source>
        <dbReference type="ARBA" id="ARBA00022729"/>
    </source>
</evidence>
<sequence length="244" mass="27019">MDFADRSAQAQLGLPAHEAHRRPVSEIPVPDRDGILIGRRDPATGVTAAHYRQRPTPAVGGWPNYRIERMTLLTGMFSKRVACALALAMTLGVGVAHAQEARIAAVNSDRILRESAAAKAAQVKLEAEFAKRDKDIADMAQKLKTLSDSLDKNGASMSVADRAQKQRDLSQLDTDFQRKQREFREDLNQRRNEELAAVLDRANKVIKQIAEQQHYDLIVQEAVYVSPRIDITDQVLKALAASGN</sequence>
<protein>
    <submittedName>
        <fullName evidence="5">Outer membrane protein</fullName>
    </submittedName>
</protein>
<accession>A0A7Y9WIG6</accession>
<dbReference type="Proteomes" id="UP000572540">
    <property type="component" value="Unassembled WGS sequence"/>
</dbReference>
<keyword evidence="3" id="KW-0175">Coiled coil</keyword>
<dbReference type="EMBL" id="JACCAU010000002">
    <property type="protein sequence ID" value="NYH20453.1"/>
    <property type="molecule type" value="Genomic_DNA"/>
</dbReference>
<dbReference type="PANTHER" id="PTHR35089:SF1">
    <property type="entry name" value="CHAPERONE PROTEIN SKP"/>
    <property type="match status" value="1"/>
</dbReference>
<keyword evidence="2" id="KW-0732">Signal</keyword>
<evidence type="ECO:0000256" key="3">
    <source>
        <dbReference type="SAM" id="Coils"/>
    </source>
</evidence>
<dbReference type="GO" id="GO:0050821">
    <property type="term" value="P:protein stabilization"/>
    <property type="evidence" value="ECO:0007669"/>
    <property type="project" value="TreeGrafter"/>
</dbReference>
<dbReference type="InterPro" id="IPR005632">
    <property type="entry name" value="Chaperone_Skp"/>
</dbReference>
<name>A0A7Y9WIG6_9BURK</name>
<comment type="similarity">
    <text evidence="1">Belongs to the Skp family.</text>
</comment>
<evidence type="ECO:0000313" key="5">
    <source>
        <dbReference type="EMBL" id="NYH20453.1"/>
    </source>
</evidence>
<evidence type="ECO:0000313" key="6">
    <source>
        <dbReference type="Proteomes" id="UP000572540"/>
    </source>
</evidence>
<dbReference type="InterPro" id="IPR024930">
    <property type="entry name" value="Skp_dom_sf"/>
</dbReference>
<dbReference type="Gene3D" id="3.30.910.20">
    <property type="entry name" value="Skp domain"/>
    <property type="match status" value="1"/>
</dbReference>
<dbReference type="AlphaFoldDB" id="A0A7Y9WIG6"/>
<dbReference type="GO" id="GO:0005829">
    <property type="term" value="C:cytosol"/>
    <property type="evidence" value="ECO:0007669"/>
    <property type="project" value="TreeGrafter"/>
</dbReference>
<organism evidence="5 6">
    <name type="scientific">Paraburkholderia bryophila</name>
    <dbReference type="NCBI Taxonomy" id="420952"/>
    <lineage>
        <taxon>Bacteria</taxon>
        <taxon>Pseudomonadati</taxon>
        <taxon>Pseudomonadota</taxon>
        <taxon>Betaproteobacteria</taxon>
        <taxon>Burkholderiales</taxon>
        <taxon>Burkholderiaceae</taxon>
        <taxon>Paraburkholderia</taxon>
    </lineage>
</organism>
<evidence type="ECO:0000256" key="4">
    <source>
        <dbReference type="SAM" id="MobiDB-lite"/>
    </source>
</evidence>
<comment type="caution">
    <text evidence="5">The sequence shown here is derived from an EMBL/GenBank/DDBJ whole genome shotgun (WGS) entry which is preliminary data.</text>
</comment>
<gene>
    <name evidence="5" type="ORF">GGD41_007795</name>
</gene>
<dbReference type="GO" id="GO:0051082">
    <property type="term" value="F:unfolded protein binding"/>
    <property type="evidence" value="ECO:0007669"/>
    <property type="project" value="InterPro"/>
</dbReference>
<reference evidence="5 6" key="1">
    <citation type="submission" date="2020-07" db="EMBL/GenBank/DDBJ databases">
        <title>Exploring microbial biodiversity for novel pathways involved in the catabolism of aromatic compounds derived from lignin.</title>
        <authorList>
            <person name="Elkins J."/>
        </authorList>
    </citation>
    <scope>NUCLEOTIDE SEQUENCE [LARGE SCALE GENOMIC DNA]</scope>
    <source>
        <strain evidence="5 6">H2C3B</strain>
    </source>
</reference>
<dbReference type="PANTHER" id="PTHR35089">
    <property type="entry name" value="CHAPERONE PROTEIN SKP"/>
    <property type="match status" value="1"/>
</dbReference>
<proteinExistence type="inferred from homology"/>
<evidence type="ECO:0000256" key="1">
    <source>
        <dbReference type="ARBA" id="ARBA00009091"/>
    </source>
</evidence>
<feature type="coiled-coil region" evidence="3">
    <location>
        <begin position="162"/>
        <end position="212"/>
    </location>
</feature>
<dbReference type="Pfam" id="PF03938">
    <property type="entry name" value="OmpH"/>
    <property type="match status" value="1"/>
</dbReference>
<dbReference type="SUPFAM" id="SSF111384">
    <property type="entry name" value="OmpH-like"/>
    <property type="match status" value="1"/>
</dbReference>
<feature type="region of interest" description="Disordered" evidence="4">
    <location>
        <begin position="1"/>
        <end position="24"/>
    </location>
</feature>
<dbReference type="SMART" id="SM00935">
    <property type="entry name" value="OmpH"/>
    <property type="match status" value="1"/>
</dbReference>